<dbReference type="SUPFAM" id="SSF82153">
    <property type="entry name" value="FAS1 domain"/>
    <property type="match status" value="1"/>
</dbReference>
<proteinExistence type="predicted"/>
<feature type="domain" description="FAS1" evidence="1">
    <location>
        <begin position="18"/>
        <end position="157"/>
    </location>
</feature>
<sequence length="170" mass="18104">MTLKALGAELCLATPTSAASLAELVRADARLSLLAAALDAAGLTGTIAQEGRFTVYAPTDDAFAALRPGLFEALLAAENRAQLTELLRYHLDDRVLTTRDLPNRVIRVQTLLDKSRICLERRGDGMVVIDANGGMAQVTEADIRADNGVLHVIDRVLVPGGIPVCEDLAD</sequence>
<dbReference type="InterPro" id="IPR050904">
    <property type="entry name" value="Adhesion/Biosynth-related"/>
</dbReference>
<dbReference type="Pfam" id="PF02469">
    <property type="entry name" value="Fasciclin"/>
    <property type="match status" value="1"/>
</dbReference>
<evidence type="ECO:0000313" key="3">
    <source>
        <dbReference type="EMBL" id="SSA41524.1"/>
    </source>
</evidence>
<reference evidence="3 5" key="1">
    <citation type="submission" date="2016-10" db="EMBL/GenBank/DDBJ databases">
        <authorList>
            <person name="Cai Z."/>
        </authorList>
    </citation>
    <scope>NUCLEOTIDE SEQUENCE [LARGE SCALE GENOMIC DNA]</scope>
    <source>
        <strain evidence="3 5">DSM 25227</strain>
    </source>
</reference>
<protein>
    <submittedName>
        <fullName evidence="2">Putative surface protein with fasciclin (FAS1) repeats</fullName>
    </submittedName>
    <submittedName>
        <fullName evidence="3">Uncaracterized surface protein containing fasciclin (FAS1) repeats</fullName>
    </submittedName>
</protein>
<dbReference type="AlphaFoldDB" id="A0A2Y9AAC7"/>
<dbReference type="RefSeq" id="WP_170125316.1">
    <property type="nucleotide sequence ID" value="NZ_QGDJ01000002.1"/>
</dbReference>
<evidence type="ECO:0000259" key="1">
    <source>
        <dbReference type="PROSITE" id="PS50213"/>
    </source>
</evidence>
<evidence type="ECO:0000313" key="5">
    <source>
        <dbReference type="Proteomes" id="UP000251571"/>
    </source>
</evidence>
<dbReference type="InterPro" id="IPR036378">
    <property type="entry name" value="FAS1_dom_sf"/>
</dbReference>
<accession>A0A2Y9AAC7</accession>
<organism evidence="3 5">
    <name type="scientific">Jannaschia seohaensis</name>
    <dbReference type="NCBI Taxonomy" id="475081"/>
    <lineage>
        <taxon>Bacteria</taxon>
        <taxon>Pseudomonadati</taxon>
        <taxon>Pseudomonadota</taxon>
        <taxon>Alphaproteobacteria</taxon>
        <taxon>Rhodobacterales</taxon>
        <taxon>Roseobacteraceae</taxon>
        <taxon>Jannaschia</taxon>
    </lineage>
</organism>
<keyword evidence="4" id="KW-1185">Reference proteome</keyword>
<reference evidence="2 4" key="2">
    <citation type="submission" date="2018-03" db="EMBL/GenBank/DDBJ databases">
        <title>Genomic Encyclopedia of Archaeal and Bacterial Type Strains, Phase II (KMG-II): from individual species to whole genera.</title>
        <authorList>
            <person name="Goeker M."/>
        </authorList>
    </citation>
    <scope>NUCLEOTIDE SEQUENCE [LARGE SCALE GENOMIC DNA]</scope>
    <source>
        <strain evidence="2 4">DSM 25227</strain>
    </source>
</reference>
<dbReference type="PANTHER" id="PTHR10900:SF77">
    <property type="entry name" value="FI19380P1"/>
    <property type="match status" value="1"/>
</dbReference>
<dbReference type="Gene3D" id="2.30.180.10">
    <property type="entry name" value="FAS1 domain"/>
    <property type="match status" value="1"/>
</dbReference>
<dbReference type="InterPro" id="IPR000782">
    <property type="entry name" value="FAS1_domain"/>
</dbReference>
<evidence type="ECO:0000313" key="4">
    <source>
        <dbReference type="Proteomes" id="UP000245839"/>
    </source>
</evidence>
<gene>
    <name evidence="2" type="ORF">BCF38_102363</name>
    <name evidence="3" type="ORF">SAMN05421539_102363</name>
</gene>
<name>A0A2Y9AAC7_9RHOB</name>
<dbReference type="SMART" id="SM00554">
    <property type="entry name" value="FAS1"/>
    <property type="match status" value="1"/>
</dbReference>
<dbReference type="PANTHER" id="PTHR10900">
    <property type="entry name" value="PERIOSTIN-RELATED"/>
    <property type="match status" value="1"/>
</dbReference>
<evidence type="ECO:0000313" key="2">
    <source>
        <dbReference type="EMBL" id="PWJ21114.1"/>
    </source>
</evidence>
<dbReference type="PROSITE" id="PS50213">
    <property type="entry name" value="FAS1"/>
    <property type="match status" value="1"/>
</dbReference>
<dbReference type="Proteomes" id="UP000245839">
    <property type="component" value="Unassembled WGS sequence"/>
</dbReference>
<dbReference type="FunFam" id="2.30.180.10:FF:000032">
    <property type="entry name" value="Fasciclin domain-containing protein, putative"/>
    <property type="match status" value="1"/>
</dbReference>
<dbReference type="Proteomes" id="UP000251571">
    <property type="component" value="Unassembled WGS sequence"/>
</dbReference>
<dbReference type="EMBL" id="UETC01000002">
    <property type="protein sequence ID" value="SSA41524.1"/>
    <property type="molecule type" value="Genomic_DNA"/>
</dbReference>
<dbReference type="EMBL" id="QGDJ01000002">
    <property type="protein sequence ID" value="PWJ21114.1"/>
    <property type="molecule type" value="Genomic_DNA"/>
</dbReference>